<proteinExistence type="inferred from homology"/>
<evidence type="ECO:0000256" key="9">
    <source>
        <dbReference type="PROSITE-ProRule" id="PRU00290"/>
    </source>
</evidence>
<dbReference type="InterPro" id="IPR042855">
    <property type="entry name" value="V_SNARE_CC"/>
</dbReference>
<evidence type="ECO:0000256" key="10">
    <source>
        <dbReference type="SAM" id="MobiDB-lite"/>
    </source>
</evidence>
<dbReference type="GO" id="GO:0016192">
    <property type="term" value="P:vesicle-mediated transport"/>
    <property type="evidence" value="ECO:0007669"/>
    <property type="project" value="InterPro"/>
</dbReference>
<dbReference type="Proteomes" id="UP000646827">
    <property type="component" value="Unassembled WGS sequence"/>
</dbReference>
<keyword evidence="14" id="KW-1185">Reference proteome</keyword>
<name>A0A8H7VMB9_9FUNG</name>
<protein>
    <recommendedName>
        <fullName evidence="12">V-SNARE coiled-coil homology domain-containing protein</fullName>
    </recommendedName>
</protein>
<evidence type="ECO:0000256" key="2">
    <source>
        <dbReference type="ARBA" id="ARBA00008025"/>
    </source>
</evidence>
<keyword evidence="7 11" id="KW-0472">Membrane</keyword>
<dbReference type="InterPro" id="IPR000326">
    <property type="entry name" value="PAP2/HPO"/>
</dbReference>
<dbReference type="PRINTS" id="PR00219">
    <property type="entry name" value="SYNAPTOBREVN"/>
</dbReference>
<dbReference type="FunFam" id="1.20.5.110:FF:000004">
    <property type="entry name" value="Vesicle-associated membrane protein 7"/>
    <property type="match status" value="1"/>
</dbReference>
<keyword evidence="3" id="KW-0813">Transport</keyword>
<dbReference type="OrthoDB" id="5784at2759"/>
<feature type="transmembrane region" description="Helical" evidence="11">
    <location>
        <begin position="64"/>
        <end position="81"/>
    </location>
</feature>
<dbReference type="GO" id="GO:0015031">
    <property type="term" value="P:protein transport"/>
    <property type="evidence" value="ECO:0007669"/>
    <property type="project" value="UniProtKB-KW"/>
</dbReference>
<dbReference type="SUPFAM" id="SSF58038">
    <property type="entry name" value="SNARE fusion complex"/>
    <property type="match status" value="1"/>
</dbReference>
<comment type="subcellular location">
    <subcellularLocation>
        <location evidence="8">Endomembrane system</location>
        <topology evidence="8">Single-pass type IV membrane protein</topology>
    </subcellularLocation>
    <subcellularLocation>
        <location evidence="1">Membrane</location>
        <topology evidence="1">Multi-pass membrane protein</topology>
    </subcellularLocation>
</comment>
<evidence type="ECO:0000256" key="6">
    <source>
        <dbReference type="ARBA" id="ARBA00022989"/>
    </source>
</evidence>
<feature type="transmembrane region" description="Helical" evidence="11">
    <location>
        <begin position="123"/>
        <end position="145"/>
    </location>
</feature>
<feature type="compositionally biased region" description="Gly residues" evidence="10">
    <location>
        <begin position="409"/>
        <end position="421"/>
    </location>
</feature>
<organism evidence="13 14">
    <name type="scientific">Circinella minor</name>
    <dbReference type="NCBI Taxonomy" id="1195481"/>
    <lineage>
        <taxon>Eukaryota</taxon>
        <taxon>Fungi</taxon>
        <taxon>Fungi incertae sedis</taxon>
        <taxon>Mucoromycota</taxon>
        <taxon>Mucoromycotina</taxon>
        <taxon>Mucoromycetes</taxon>
        <taxon>Mucorales</taxon>
        <taxon>Lichtheimiaceae</taxon>
        <taxon>Circinella</taxon>
    </lineage>
</organism>
<feature type="compositionally biased region" description="Low complexity" evidence="10">
    <location>
        <begin position="379"/>
        <end position="405"/>
    </location>
</feature>
<evidence type="ECO:0000256" key="3">
    <source>
        <dbReference type="ARBA" id="ARBA00022448"/>
    </source>
</evidence>
<dbReference type="InterPro" id="IPR036938">
    <property type="entry name" value="PAP2/HPO_sf"/>
</dbReference>
<evidence type="ECO:0000256" key="11">
    <source>
        <dbReference type="SAM" id="Phobius"/>
    </source>
</evidence>
<keyword evidence="4 11" id="KW-0812">Transmembrane</keyword>
<dbReference type="Gene3D" id="1.20.5.110">
    <property type="match status" value="1"/>
</dbReference>
<dbReference type="InterPro" id="IPR052185">
    <property type="entry name" value="IPC_Synthase-Related"/>
</dbReference>
<gene>
    <name evidence="13" type="ORF">INT45_001624</name>
</gene>
<sequence length="531" mass="59023">MTLSIQRLRQCLSIRNIGYFLVTIVILIDLIIIQSPPWYLRLILGILLAASTIIPYIRRFTIPAMPVFGYLLSFYAVQFVPTEYRPQHIFVNILPTLERILYGANLSEIISNHQHPVLDIIAWFPYGIVHFSFPFIFAFILFVFGPPGSLDIFGIAFGWMNALAVFTQFSFPNAAPWYEMTYGSAPADYSIHGEAGGLARIDEILGLELYGSSFGHSPLVFGAFPSLHSANATFTMLFLFYLKRKLWPLCILHVMWMWWATMYLTHHYLIDLVGGSMYAFCAFFIAKKYLPAINPNCRTRLAYLGITKISLSAFVHSIENRDRSKSSSYMKEANSNSMTHLNNDDEEALLMKQEDDEHIIVVDDDEEEYPLQSRPVSLVSGISTSSSSSPGPSSPRSSPYDPYIPNAQPGGGGAAGAGGGDAPPKTQRVQAQVDEVVNIMQDNIDKVMQRGERLDDLRGKTEDLQATSGHFRRGANQVRKRMWWKDLKWKIIIAVTILVILGIIIGSIVGTQTKGGDGGGGSSGGQPEASA</sequence>
<keyword evidence="5" id="KW-0653">Protein transport</keyword>
<accession>A0A8H7VMB9</accession>
<dbReference type="GO" id="GO:0016020">
    <property type="term" value="C:membrane"/>
    <property type="evidence" value="ECO:0007669"/>
    <property type="project" value="UniProtKB-SubCell"/>
</dbReference>
<dbReference type="PROSITE" id="PS00417">
    <property type="entry name" value="SYNAPTOBREVIN"/>
    <property type="match status" value="1"/>
</dbReference>
<dbReference type="Pfam" id="PF14378">
    <property type="entry name" value="PAP2_3"/>
    <property type="match status" value="1"/>
</dbReference>
<dbReference type="GO" id="GO:0070916">
    <property type="term" value="C:inositol phosphoceramide synthase complex"/>
    <property type="evidence" value="ECO:0007669"/>
    <property type="project" value="TreeGrafter"/>
</dbReference>
<dbReference type="InterPro" id="IPR001388">
    <property type="entry name" value="Synaptobrevin-like"/>
</dbReference>
<comment type="caution">
    <text evidence="13">The sequence shown here is derived from an EMBL/GenBank/DDBJ whole genome shotgun (WGS) entry which is preliminary data.</text>
</comment>
<dbReference type="GO" id="GO:0030148">
    <property type="term" value="P:sphingolipid biosynthetic process"/>
    <property type="evidence" value="ECO:0007669"/>
    <property type="project" value="TreeGrafter"/>
</dbReference>
<keyword evidence="9" id="KW-0175">Coiled coil</keyword>
<feature type="transmembrane region" description="Helical" evidence="11">
    <location>
        <begin position="489"/>
        <end position="509"/>
    </location>
</feature>
<evidence type="ECO:0000256" key="4">
    <source>
        <dbReference type="ARBA" id="ARBA00022692"/>
    </source>
</evidence>
<dbReference type="SMART" id="SM00014">
    <property type="entry name" value="acidPPc"/>
    <property type="match status" value="1"/>
</dbReference>
<evidence type="ECO:0000256" key="1">
    <source>
        <dbReference type="ARBA" id="ARBA00004141"/>
    </source>
</evidence>
<feature type="region of interest" description="Disordered" evidence="10">
    <location>
        <begin position="379"/>
        <end position="428"/>
    </location>
</feature>
<dbReference type="EMBL" id="JAEPRB010000160">
    <property type="protein sequence ID" value="KAG2219879.1"/>
    <property type="molecule type" value="Genomic_DNA"/>
</dbReference>
<dbReference type="Gene3D" id="1.20.144.10">
    <property type="entry name" value="Phosphatidic acid phosphatase type 2/haloperoxidase"/>
    <property type="match status" value="1"/>
</dbReference>
<evidence type="ECO:0000256" key="8">
    <source>
        <dbReference type="ARBA" id="ARBA00046280"/>
    </source>
</evidence>
<comment type="similarity">
    <text evidence="2">Belongs to the synaptobrevin family.</text>
</comment>
<dbReference type="PROSITE" id="PS50892">
    <property type="entry name" value="V_SNARE"/>
    <property type="match status" value="1"/>
</dbReference>
<reference evidence="13 14" key="1">
    <citation type="submission" date="2020-12" db="EMBL/GenBank/DDBJ databases">
        <title>Metabolic potential, ecology and presence of endohyphal bacteria is reflected in genomic diversity of Mucoromycotina.</title>
        <authorList>
            <person name="Muszewska A."/>
            <person name="Okrasinska A."/>
            <person name="Steczkiewicz K."/>
            <person name="Drgas O."/>
            <person name="Orlowska M."/>
            <person name="Perlinska-Lenart U."/>
            <person name="Aleksandrzak-Piekarczyk T."/>
            <person name="Szatraj K."/>
            <person name="Zielenkiewicz U."/>
            <person name="Pilsyk S."/>
            <person name="Malc E."/>
            <person name="Mieczkowski P."/>
            <person name="Kruszewska J.S."/>
            <person name="Biernat P."/>
            <person name="Pawlowska J."/>
        </authorList>
    </citation>
    <scope>NUCLEOTIDE SEQUENCE [LARGE SCALE GENOMIC DNA]</scope>
    <source>
        <strain evidence="13 14">CBS 142.35</strain>
    </source>
</reference>
<dbReference type="Pfam" id="PF00957">
    <property type="entry name" value="Synaptobrevin"/>
    <property type="match status" value="1"/>
</dbReference>
<feature type="transmembrane region" description="Helical" evidence="11">
    <location>
        <begin position="219"/>
        <end position="239"/>
    </location>
</feature>
<dbReference type="AlphaFoldDB" id="A0A8H7VMB9"/>
<evidence type="ECO:0000259" key="12">
    <source>
        <dbReference type="PROSITE" id="PS50892"/>
    </source>
</evidence>
<dbReference type="PANTHER" id="PTHR31310:SF11">
    <property type="entry name" value="INOSITOL PHOSPHORYLCERAMIDE SYNTHASE CATALYTIC SUBUNIT AUR1"/>
    <property type="match status" value="1"/>
</dbReference>
<dbReference type="InterPro" id="IPR026841">
    <property type="entry name" value="Aur1/Ipt1"/>
</dbReference>
<dbReference type="CDD" id="cd03386">
    <property type="entry name" value="PAP2_Aur1_like"/>
    <property type="match status" value="1"/>
</dbReference>
<evidence type="ECO:0000313" key="13">
    <source>
        <dbReference type="EMBL" id="KAG2219879.1"/>
    </source>
</evidence>
<feature type="transmembrane region" description="Helical" evidence="11">
    <location>
        <begin position="152"/>
        <end position="171"/>
    </location>
</feature>
<dbReference type="SUPFAM" id="SSF48317">
    <property type="entry name" value="Acid phosphatase/Vanadium-dependent haloperoxidase"/>
    <property type="match status" value="1"/>
</dbReference>
<feature type="transmembrane region" description="Helical" evidence="11">
    <location>
        <begin position="268"/>
        <end position="286"/>
    </location>
</feature>
<feature type="transmembrane region" description="Helical" evidence="11">
    <location>
        <begin position="246"/>
        <end position="262"/>
    </location>
</feature>
<evidence type="ECO:0000313" key="14">
    <source>
        <dbReference type="Proteomes" id="UP000646827"/>
    </source>
</evidence>
<evidence type="ECO:0000256" key="5">
    <source>
        <dbReference type="ARBA" id="ARBA00022927"/>
    </source>
</evidence>
<feature type="transmembrane region" description="Helical" evidence="11">
    <location>
        <begin position="12"/>
        <end position="32"/>
    </location>
</feature>
<keyword evidence="6 11" id="KW-1133">Transmembrane helix</keyword>
<dbReference type="PANTHER" id="PTHR31310">
    <property type="match status" value="1"/>
</dbReference>
<feature type="transmembrane region" description="Helical" evidence="11">
    <location>
        <begin position="38"/>
        <end position="57"/>
    </location>
</feature>
<dbReference type="GO" id="GO:0006676">
    <property type="term" value="P:mannosyl diphosphorylinositol ceramide metabolic process"/>
    <property type="evidence" value="ECO:0007669"/>
    <property type="project" value="TreeGrafter"/>
</dbReference>
<feature type="domain" description="V-SNARE coiled-coil homology" evidence="12">
    <location>
        <begin position="425"/>
        <end position="485"/>
    </location>
</feature>
<evidence type="ECO:0000256" key="7">
    <source>
        <dbReference type="ARBA" id="ARBA00023136"/>
    </source>
</evidence>